<comment type="caution">
    <text evidence="1">The sequence shown here is derived from an EMBL/GenBank/DDBJ whole genome shotgun (WGS) entry which is preliminary data.</text>
</comment>
<evidence type="ECO:0000313" key="1">
    <source>
        <dbReference type="EMBL" id="MCZ0731880.1"/>
    </source>
</evidence>
<dbReference type="SUPFAM" id="SSF52540">
    <property type="entry name" value="P-loop containing nucleoside triphosphate hydrolases"/>
    <property type="match status" value="1"/>
</dbReference>
<dbReference type="Gene3D" id="3.40.50.300">
    <property type="entry name" value="P-loop containing nucleotide triphosphate hydrolases"/>
    <property type="match status" value="1"/>
</dbReference>
<evidence type="ECO:0000313" key="2">
    <source>
        <dbReference type="Proteomes" id="UP001084650"/>
    </source>
</evidence>
<dbReference type="RefSeq" id="WP_268787782.1">
    <property type="nucleotide sequence ID" value="NZ_JAPQYE010000022.1"/>
</dbReference>
<proteinExistence type="predicted"/>
<organism evidence="1 2">
    <name type="scientific">Mycolicibacterium iranicum</name>
    <name type="common">Mycobacterium iranicum</name>
    <dbReference type="NCBI Taxonomy" id="912594"/>
    <lineage>
        <taxon>Bacteria</taxon>
        <taxon>Bacillati</taxon>
        <taxon>Actinomycetota</taxon>
        <taxon>Actinomycetes</taxon>
        <taxon>Mycobacteriales</taxon>
        <taxon>Mycobacteriaceae</taxon>
        <taxon>Mycolicibacterium</taxon>
    </lineage>
</organism>
<gene>
    <name evidence="1" type="ORF">OY187_27890</name>
</gene>
<dbReference type="Proteomes" id="UP001084650">
    <property type="component" value="Unassembled WGS sequence"/>
</dbReference>
<reference evidence="1" key="1">
    <citation type="submission" date="2022-12" db="EMBL/GenBank/DDBJ databases">
        <title>Whole genome sequence of Mycolicibacterium iranicum strain SBH312.</title>
        <authorList>
            <person name="Jani J."/>
            <person name="Arifin Mustapha Z."/>
            <person name="Ahmed K."/>
            <person name="Kai Ling C."/>
        </authorList>
    </citation>
    <scope>NUCLEOTIDE SEQUENCE</scope>
    <source>
        <strain evidence="1">SBH312</strain>
    </source>
</reference>
<keyword evidence="2" id="KW-1185">Reference proteome</keyword>
<dbReference type="EMBL" id="JAPQYE010000022">
    <property type="protein sequence ID" value="MCZ0731880.1"/>
    <property type="molecule type" value="Genomic_DNA"/>
</dbReference>
<protein>
    <submittedName>
        <fullName evidence="1">AAA family ATPase</fullName>
    </submittedName>
</protein>
<accession>A0ABT4HP58</accession>
<dbReference type="InterPro" id="IPR027417">
    <property type="entry name" value="P-loop_NTPase"/>
</dbReference>
<dbReference type="Pfam" id="PF13481">
    <property type="entry name" value="AAA_25"/>
    <property type="match status" value="1"/>
</dbReference>
<sequence length="369" mass="40027">MTAVDPGLLAARRMAGVVTDPGDDWYPPEPPEPADVDHHAHLALTDPQPAPTPAHKRYPVVDWHRAFDGAGEEVNWLVPDFIARGQSYALVSTAKAGKSLLMLDVAAAIAAGRSVLGQKPQPPVRVLYVDHENTDFDVIERLRDMGYSPSDLANLRYLSFPSMPPLDGAAGGIDLVAVAEHHDAALVVIDTVARVVAGEENSADTYRALYRHTLAPLKGAGRAVVRLDHRGHGVKTTARGSSAKADDVDAVWMLDTSPGGEDGDVFVNLGLERQRSNAHPDRILLLRQYDPHLRHIVRPKSMPDAERRRIGECIDAMIQLRLPVDTGARRAREALRLGGYKVRNDVVAAAVKARKAATPDDGSVQEELS</sequence>
<name>A0ABT4HP58_MYCIR</name>